<keyword evidence="1" id="KW-0472">Membrane</keyword>
<dbReference type="RefSeq" id="XP_046116752.1">
    <property type="nucleotide sequence ID" value="XM_046265168.1"/>
</dbReference>
<comment type="caution">
    <text evidence="2">The sequence shown here is derived from an EMBL/GenBank/DDBJ whole genome shotgun (WGS) entry which is preliminary data.</text>
</comment>
<evidence type="ECO:0000256" key="1">
    <source>
        <dbReference type="SAM" id="Phobius"/>
    </source>
</evidence>
<proteinExistence type="predicted"/>
<evidence type="ECO:0000313" key="2">
    <source>
        <dbReference type="EMBL" id="KAG9252828.1"/>
    </source>
</evidence>
<gene>
    <name evidence="2" type="ORF">F5Z01DRAFT_675632</name>
</gene>
<feature type="transmembrane region" description="Helical" evidence="1">
    <location>
        <begin position="25"/>
        <end position="45"/>
    </location>
</feature>
<dbReference type="Proteomes" id="UP000887229">
    <property type="component" value="Unassembled WGS sequence"/>
</dbReference>
<reference evidence="2" key="1">
    <citation type="journal article" date="2021" name="IMA Fungus">
        <title>Genomic characterization of three marine fungi, including Emericellopsis atlantica sp. nov. with signatures of a generalist lifestyle and marine biomass degradation.</title>
        <authorList>
            <person name="Hagestad O.C."/>
            <person name="Hou L."/>
            <person name="Andersen J.H."/>
            <person name="Hansen E.H."/>
            <person name="Altermark B."/>
            <person name="Li C."/>
            <person name="Kuhnert E."/>
            <person name="Cox R.J."/>
            <person name="Crous P.W."/>
            <person name="Spatafora J.W."/>
            <person name="Lail K."/>
            <person name="Amirebrahimi M."/>
            <person name="Lipzen A."/>
            <person name="Pangilinan J."/>
            <person name="Andreopoulos W."/>
            <person name="Hayes R.D."/>
            <person name="Ng V."/>
            <person name="Grigoriev I.V."/>
            <person name="Jackson S.A."/>
            <person name="Sutton T.D.S."/>
            <person name="Dobson A.D.W."/>
            <person name="Rama T."/>
        </authorList>
    </citation>
    <scope>NUCLEOTIDE SEQUENCE</scope>
    <source>
        <strain evidence="2">TS7</strain>
    </source>
</reference>
<dbReference type="GeneID" id="70296071"/>
<keyword evidence="1" id="KW-0812">Transmembrane</keyword>
<dbReference type="EMBL" id="MU251260">
    <property type="protein sequence ID" value="KAG9252828.1"/>
    <property type="molecule type" value="Genomic_DNA"/>
</dbReference>
<protein>
    <submittedName>
        <fullName evidence="2">Uncharacterized protein</fullName>
    </submittedName>
</protein>
<keyword evidence="1" id="KW-1133">Transmembrane helix</keyword>
<evidence type="ECO:0000313" key="3">
    <source>
        <dbReference type="Proteomes" id="UP000887229"/>
    </source>
</evidence>
<name>A0A9P7ZJV9_9HYPO</name>
<sequence>MDCEHALQSVLEERKLVAEQLAARWLTFVCTAIECVITALIYFYGSYHKNREAAKKAALPPRESQQQQVRGIVRTLYEYFFVASEGAPFLTAAQQDWRLVTTAVRDLRVEYQFFRKKALNALDNTDTEDTPERDI</sequence>
<keyword evidence="3" id="KW-1185">Reference proteome</keyword>
<accession>A0A9P7ZJV9</accession>
<organism evidence="2 3">
    <name type="scientific">Emericellopsis atlantica</name>
    <dbReference type="NCBI Taxonomy" id="2614577"/>
    <lineage>
        <taxon>Eukaryota</taxon>
        <taxon>Fungi</taxon>
        <taxon>Dikarya</taxon>
        <taxon>Ascomycota</taxon>
        <taxon>Pezizomycotina</taxon>
        <taxon>Sordariomycetes</taxon>
        <taxon>Hypocreomycetidae</taxon>
        <taxon>Hypocreales</taxon>
        <taxon>Bionectriaceae</taxon>
        <taxon>Emericellopsis</taxon>
    </lineage>
</organism>
<dbReference type="AlphaFoldDB" id="A0A9P7ZJV9"/>